<feature type="binding site" evidence="7">
    <location>
        <position position="88"/>
    </location>
    <ligand>
        <name>phosphoenolpyruvate</name>
        <dbReference type="ChEBI" id="CHEBI:58702"/>
    </ligand>
</feature>
<organism evidence="9">
    <name type="scientific">Vecturithrix granuli</name>
    <dbReference type="NCBI Taxonomy" id="1499967"/>
    <lineage>
        <taxon>Bacteria</taxon>
        <taxon>Candidatus Moduliflexota</taxon>
        <taxon>Candidatus Vecturitrichia</taxon>
        <taxon>Candidatus Vecturitrichales</taxon>
        <taxon>Candidatus Vecturitrichaceae</taxon>
        <taxon>Candidatus Vecturithrix</taxon>
    </lineage>
</organism>
<dbReference type="GO" id="GO:0005737">
    <property type="term" value="C:cytoplasm"/>
    <property type="evidence" value="ECO:0007669"/>
    <property type="project" value="UniProtKB-SubCell"/>
</dbReference>
<evidence type="ECO:0000256" key="3">
    <source>
        <dbReference type="ARBA" id="ARBA00022605"/>
    </source>
</evidence>
<evidence type="ECO:0000313" key="10">
    <source>
        <dbReference type="Proteomes" id="UP000030661"/>
    </source>
</evidence>
<protein>
    <recommendedName>
        <fullName evidence="7">3-phosphoshikimate 1-carboxyvinyltransferase</fullName>
        <ecNumber evidence="7">2.5.1.19</ecNumber>
    </recommendedName>
    <alternativeName>
        <fullName evidence="7">5-enolpyruvylshikimate-3-phosphate synthase</fullName>
        <shortName evidence="7">EPSP synthase</shortName>
        <shortName evidence="7">EPSPS</shortName>
    </alternativeName>
</protein>
<dbReference type="GO" id="GO:0009073">
    <property type="term" value="P:aromatic amino acid family biosynthetic process"/>
    <property type="evidence" value="ECO:0007669"/>
    <property type="project" value="UniProtKB-KW"/>
</dbReference>
<dbReference type="HAMAP" id="MF_00210">
    <property type="entry name" value="EPSP_synth"/>
    <property type="match status" value="1"/>
</dbReference>
<dbReference type="GO" id="GO:0009423">
    <property type="term" value="P:chorismate biosynthetic process"/>
    <property type="evidence" value="ECO:0007669"/>
    <property type="project" value="UniProtKB-UniRule"/>
</dbReference>
<dbReference type="InterPro" id="IPR036968">
    <property type="entry name" value="Enolpyruvate_Tfrase_sf"/>
</dbReference>
<comment type="catalytic activity">
    <reaction evidence="6">
        <text>3-phosphoshikimate + phosphoenolpyruvate = 5-O-(1-carboxyvinyl)-3-phosphoshikimate + phosphate</text>
        <dbReference type="Rhea" id="RHEA:21256"/>
        <dbReference type="ChEBI" id="CHEBI:43474"/>
        <dbReference type="ChEBI" id="CHEBI:57701"/>
        <dbReference type="ChEBI" id="CHEBI:58702"/>
        <dbReference type="ChEBI" id="CHEBI:145989"/>
        <dbReference type="EC" id="2.5.1.19"/>
    </reaction>
    <physiologicalReaction direction="left-to-right" evidence="6">
        <dbReference type="Rhea" id="RHEA:21257"/>
    </physiologicalReaction>
</comment>
<comment type="function">
    <text evidence="7">Catalyzes the transfer of the enolpyruvyl moiety of phosphoenolpyruvate (PEP) to the 5-hydroxyl of shikimate-3-phosphate (S3P) to produce enolpyruvyl shikimate-3-phosphate and inorganic phosphate.</text>
</comment>
<keyword evidence="7" id="KW-0963">Cytoplasm</keyword>
<dbReference type="PANTHER" id="PTHR21090:SF5">
    <property type="entry name" value="PENTAFUNCTIONAL AROM POLYPEPTIDE"/>
    <property type="match status" value="1"/>
</dbReference>
<feature type="binding site" evidence="7">
    <location>
        <position position="25"/>
    </location>
    <ligand>
        <name>3-phosphoshikimate</name>
        <dbReference type="ChEBI" id="CHEBI:145989"/>
    </ligand>
</feature>
<keyword evidence="5 7" id="KW-0057">Aromatic amino acid biosynthesis</keyword>
<feature type="binding site" evidence="7">
    <location>
        <position position="186"/>
    </location>
    <ligand>
        <name>3-phosphoshikimate</name>
        <dbReference type="ChEBI" id="CHEBI:145989"/>
    </ligand>
</feature>
<evidence type="ECO:0000256" key="1">
    <source>
        <dbReference type="ARBA" id="ARBA00004811"/>
    </source>
</evidence>
<dbReference type="eggNOG" id="COG0128">
    <property type="taxonomic scope" value="Bacteria"/>
</dbReference>
<dbReference type="InterPro" id="IPR001986">
    <property type="entry name" value="Enolpyruvate_Tfrase_dom"/>
</dbReference>
<dbReference type="Gene3D" id="3.65.10.10">
    <property type="entry name" value="Enolpyruvate transferase domain"/>
    <property type="match status" value="2"/>
</dbReference>
<evidence type="ECO:0000256" key="2">
    <source>
        <dbReference type="ARBA" id="ARBA00009948"/>
    </source>
</evidence>
<feature type="domain" description="Enolpyruvate transferase" evidence="8">
    <location>
        <begin position="7"/>
        <end position="407"/>
    </location>
</feature>
<dbReference type="Pfam" id="PF00275">
    <property type="entry name" value="EPSP_synthase"/>
    <property type="match status" value="1"/>
</dbReference>
<feature type="binding site" evidence="7">
    <location>
        <position position="20"/>
    </location>
    <ligand>
        <name>phosphoenolpyruvate</name>
        <dbReference type="ChEBI" id="CHEBI:58702"/>
    </ligand>
</feature>
<dbReference type="CDD" id="cd01556">
    <property type="entry name" value="EPSP_synthase"/>
    <property type="match status" value="1"/>
</dbReference>
<feature type="binding site" evidence="7">
    <location>
        <position position="300"/>
    </location>
    <ligand>
        <name>3-phosphoshikimate</name>
        <dbReference type="ChEBI" id="CHEBI:145989"/>
    </ligand>
</feature>
<feature type="active site" description="Proton acceptor" evidence="7">
    <location>
        <position position="300"/>
    </location>
</feature>
<dbReference type="PANTHER" id="PTHR21090">
    <property type="entry name" value="AROM/DEHYDROQUINATE SYNTHASE"/>
    <property type="match status" value="1"/>
</dbReference>
<dbReference type="NCBIfam" id="TIGR01356">
    <property type="entry name" value="aroA"/>
    <property type="match status" value="1"/>
</dbReference>
<evidence type="ECO:0000313" key="9">
    <source>
        <dbReference type="EMBL" id="GAK56477.1"/>
    </source>
</evidence>
<reference evidence="9" key="1">
    <citation type="journal article" date="2015" name="PeerJ">
        <title>First genomic representation of candidate bacterial phylum KSB3 points to enhanced environmental sensing as a trigger of wastewater bulking.</title>
        <authorList>
            <person name="Sekiguchi Y."/>
            <person name="Ohashi A."/>
            <person name="Parks D.H."/>
            <person name="Yamauchi T."/>
            <person name="Tyson G.W."/>
            <person name="Hugenholtz P."/>
        </authorList>
    </citation>
    <scope>NUCLEOTIDE SEQUENCE [LARGE SCALE GENOMIC DNA]</scope>
</reference>
<feature type="binding site" evidence="7">
    <location>
        <position position="160"/>
    </location>
    <ligand>
        <name>3-phosphoshikimate</name>
        <dbReference type="ChEBI" id="CHEBI:145989"/>
    </ligand>
</feature>
<proteinExistence type="inferred from homology"/>
<feature type="binding site" evidence="7">
    <location>
        <position position="159"/>
    </location>
    <ligand>
        <name>3-phosphoshikimate</name>
        <dbReference type="ChEBI" id="CHEBI:145989"/>
    </ligand>
</feature>
<dbReference type="InterPro" id="IPR013792">
    <property type="entry name" value="RNA3'P_cycl/enolpyr_Trfase_a/b"/>
</dbReference>
<feature type="binding site" evidence="7">
    <location>
        <position position="331"/>
    </location>
    <ligand>
        <name>phosphoenolpyruvate</name>
        <dbReference type="ChEBI" id="CHEBI:58702"/>
    </ligand>
</feature>
<comment type="caution">
    <text evidence="7">Lacks conserved residue(s) required for the propagation of feature annotation.</text>
</comment>
<feature type="binding site" evidence="7">
    <location>
        <position position="161"/>
    </location>
    <ligand>
        <name>3-phosphoshikimate</name>
        <dbReference type="ChEBI" id="CHEBI:145989"/>
    </ligand>
</feature>
<keyword evidence="3 7" id="KW-0028">Amino-acid biosynthesis</keyword>
<dbReference type="UniPathway" id="UPA00053">
    <property type="reaction ID" value="UER00089"/>
</dbReference>
<feature type="binding site" evidence="7">
    <location>
        <position position="20"/>
    </location>
    <ligand>
        <name>3-phosphoshikimate</name>
        <dbReference type="ChEBI" id="CHEBI:145989"/>
    </ligand>
</feature>
<dbReference type="SUPFAM" id="SSF55205">
    <property type="entry name" value="EPT/RTPC-like"/>
    <property type="match status" value="1"/>
</dbReference>
<feature type="binding site" evidence="7">
    <location>
        <position position="327"/>
    </location>
    <ligand>
        <name>3-phosphoshikimate</name>
        <dbReference type="ChEBI" id="CHEBI:145989"/>
    </ligand>
</feature>
<comment type="similarity">
    <text evidence="2 7">Belongs to the EPSP synthase family.</text>
</comment>
<dbReference type="GO" id="GO:0008652">
    <property type="term" value="P:amino acid biosynthetic process"/>
    <property type="evidence" value="ECO:0007669"/>
    <property type="project" value="UniProtKB-KW"/>
</dbReference>
<feature type="binding site" evidence="7">
    <location>
        <position position="161"/>
    </location>
    <ligand>
        <name>phosphoenolpyruvate</name>
        <dbReference type="ChEBI" id="CHEBI:58702"/>
    </ligand>
</feature>
<feature type="binding site" evidence="7">
    <location>
        <position position="21"/>
    </location>
    <ligand>
        <name>3-phosphoshikimate</name>
        <dbReference type="ChEBI" id="CHEBI:145989"/>
    </ligand>
</feature>
<comment type="subunit">
    <text evidence="7">Monomer.</text>
</comment>
<dbReference type="STRING" id="1499967.U27_03439"/>
<feature type="binding site" evidence="7">
    <location>
        <position position="116"/>
    </location>
    <ligand>
        <name>phosphoenolpyruvate</name>
        <dbReference type="ChEBI" id="CHEBI:58702"/>
    </ligand>
</feature>
<feature type="binding site" evidence="7">
    <location>
        <position position="372"/>
    </location>
    <ligand>
        <name>phosphoenolpyruvate</name>
        <dbReference type="ChEBI" id="CHEBI:58702"/>
    </ligand>
</feature>
<comment type="pathway">
    <text evidence="1 7">Metabolic intermediate biosynthesis; chorismate biosynthesis; chorismate from D-erythrose 4-phosphate and phosphoenolpyruvate: step 6/7.</text>
</comment>
<evidence type="ECO:0000256" key="4">
    <source>
        <dbReference type="ARBA" id="ARBA00022679"/>
    </source>
</evidence>
<evidence type="ECO:0000256" key="6">
    <source>
        <dbReference type="ARBA" id="ARBA00044633"/>
    </source>
</evidence>
<evidence type="ECO:0000259" key="8">
    <source>
        <dbReference type="Pfam" id="PF00275"/>
    </source>
</evidence>
<keyword evidence="10" id="KW-1185">Reference proteome</keyword>
<gene>
    <name evidence="7" type="primary">aroA</name>
    <name evidence="9" type="ORF">U27_03439</name>
</gene>
<dbReference type="Proteomes" id="UP000030661">
    <property type="component" value="Unassembled WGS sequence"/>
</dbReference>
<dbReference type="AlphaFoldDB" id="A0A081BVX2"/>
<dbReference type="EC" id="2.5.1.19" evidence="7"/>
<comment type="subcellular location">
    <subcellularLocation>
        <location evidence="7">Cytoplasm</location>
    </subcellularLocation>
</comment>
<name>A0A081BVX2_VECG1</name>
<keyword evidence="4 7" id="KW-0808">Transferase</keyword>
<feature type="binding site" evidence="7">
    <location>
        <position position="398"/>
    </location>
    <ligand>
        <name>phosphoenolpyruvate</name>
        <dbReference type="ChEBI" id="CHEBI:58702"/>
    </ligand>
</feature>
<dbReference type="HOGENOM" id="CLU_024321_0_0_0"/>
<dbReference type="EMBL" id="DF820464">
    <property type="protein sequence ID" value="GAK56477.1"/>
    <property type="molecule type" value="Genomic_DNA"/>
</dbReference>
<dbReference type="InterPro" id="IPR006264">
    <property type="entry name" value="EPSP_synthase"/>
</dbReference>
<accession>A0A081BVX2</accession>
<dbReference type="GO" id="GO:0003866">
    <property type="term" value="F:3-phosphoshikimate 1-carboxyvinyltransferase activity"/>
    <property type="evidence" value="ECO:0007669"/>
    <property type="project" value="UniProtKB-UniRule"/>
</dbReference>
<evidence type="ECO:0000256" key="5">
    <source>
        <dbReference type="ARBA" id="ARBA00023141"/>
    </source>
</evidence>
<evidence type="ECO:0000256" key="7">
    <source>
        <dbReference type="HAMAP-Rule" id="MF_00210"/>
    </source>
</evidence>
<dbReference type="PIRSF" id="PIRSF000505">
    <property type="entry name" value="EPSPS"/>
    <property type="match status" value="1"/>
</dbReference>
<sequence>MKKFIAPTQINGIVAAPASKSDMLRAAAAAYLTGKTCEIVHPSFCDDAKAALGIVSALGTQLDLRSDNILFSPGNLKPEPVLDCGESGLCIRMFPSIAALRPETMTLTGRGSLISRPLDMIVQPLRELGVVCQTNNGFAPITVTGPLQAGKAVVDASVTSQFLTGLLMALPLCQGTSEIIVKNLKSTPYIAMTLHLLEQFGILVEHEQYEHFLIHGPQPYHPLSYSVEGDWSGAAFLLVAGAIAGNVSVTNLKLDSLQADRAILDALARCGADLTLEESRVSAHQGTLYGFEFDAVDCPDLFPPLVALACACKGKTVIYGAQRLKVKESDRGIALLTEFRKIGANIALYPDRMEISGSELDGGNVHAYNDHRIAMACAIAALRSRKGVTIEGAECVAKSYPQFYEDLQSTAVYT</sequence>